<name>A0A7R7XEV7_9EURO</name>
<proteinExistence type="predicted"/>
<evidence type="ECO:0000259" key="6">
    <source>
        <dbReference type="PROSITE" id="PS50048"/>
    </source>
</evidence>
<gene>
    <name evidence="7" type="ORF">APUU_20190A</name>
</gene>
<dbReference type="GO" id="GO:0003677">
    <property type="term" value="F:DNA binding"/>
    <property type="evidence" value="ECO:0007669"/>
    <property type="project" value="UniProtKB-KW"/>
</dbReference>
<keyword evidence="3" id="KW-0804">Transcription</keyword>
<dbReference type="SUPFAM" id="SSF57701">
    <property type="entry name" value="Zn2/Cys6 DNA-binding domain"/>
    <property type="match status" value="1"/>
</dbReference>
<dbReference type="InterPro" id="IPR036864">
    <property type="entry name" value="Zn2-C6_fun-type_DNA-bd_sf"/>
</dbReference>
<dbReference type="KEGG" id="apuu:APUU_20190A"/>
<keyword evidence="2" id="KW-0238">DNA-binding</keyword>
<dbReference type="Gene3D" id="4.10.240.10">
    <property type="entry name" value="Zn(2)-C6 fungal-type DNA-binding domain"/>
    <property type="match status" value="1"/>
</dbReference>
<dbReference type="SMART" id="SM00066">
    <property type="entry name" value="GAL4"/>
    <property type="match status" value="1"/>
</dbReference>
<dbReference type="Pfam" id="PF00172">
    <property type="entry name" value="Zn_clus"/>
    <property type="match status" value="1"/>
</dbReference>
<dbReference type="OrthoDB" id="5295362at2759"/>
<evidence type="ECO:0000313" key="8">
    <source>
        <dbReference type="Proteomes" id="UP000654913"/>
    </source>
</evidence>
<reference evidence="7" key="1">
    <citation type="submission" date="2021-01" db="EMBL/GenBank/DDBJ databases">
        <authorList>
            <consortium name="Aspergillus puulaauensis MK2 genome sequencing consortium"/>
            <person name="Kazuki M."/>
            <person name="Futagami T."/>
        </authorList>
    </citation>
    <scope>NUCLEOTIDE SEQUENCE</scope>
    <source>
        <strain evidence="7">MK2</strain>
    </source>
</reference>
<feature type="domain" description="Zn(2)-C6 fungal-type" evidence="6">
    <location>
        <begin position="14"/>
        <end position="45"/>
    </location>
</feature>
<dbReference type="InterPro" id="IPR053157">
    <property type="entry name" value="Sterol_Uptake_Regulator"/>
</dbReference>
<dbReference type="GO" id="GO:0008270">
    <property type="term" value="F:zinc ion binding"/>
    <property type="evidence" value="ECO:0007669"/>
    <property type="project" value="InterPro"/>
</dbReference>
<evidence type="ECO:0000256" key="2">
    <source>
        <dbReference type="ARBA" id="ARBA00023125"/>
    </source>
</evidence>
<dbReference type="CDD" id="cd00067">
    <property type="entry name" value="GAL4"/>
    <property type="match status" value="1"/>
</dbReference>
<dbReference type="AlphaFoldDB" id="A0A7R7XEV7"/>
<protein>
    <recommendedName>
        <fullName evidence="6">Zn(2)-C6 fungal-type domain-containing protein</fullName>
    </recommendedName>
</protein>
<dbReference type="PANTHER" id="PTHR47784">
    <property type="entry name" value="STEROL UPTAKE CONTROL PROTEIN 2"/>
    <property type="match status" value="1"/>
</dbReference>
<evidence type="ECO:0000313" key="7">
    <source>
        <dbReference type="EMBL" id="BCS19758.1"/>
    </source>
</evidence>
<dbReference type="EMBL" id="AP024444">
    <property type="protein sequence ID" value="BCS19758.1"/>
    <property type="molecule type" value="Genomic_DNA"/>
</dbReference>
<evidence type="ECO:0000256" key="1">
    <source>
        <dbReference type="ARBA" id="ARBA00023015"/>
    </source>
</evidence>
<keyword evidence="1" id="KW-0805">Transcription regulation</keyword>
<reference evidence="7" key="2">
    <citation type="submission" date="2021-02" db="EMBL/GenBank/DDBJ databases">
        <title>Aspergillus puulaauensis MK2 genome sequence.</title>
        <authorList>
            <person name="Futagami T."/>
            <person name="Mori K."/>
            <person name="Kadooka C."/>
            <person name="Tanaka T."/>
        </authorList>
    </citation>
    <scope>NUCLEOTIDE SEQUENCE</scope>
    <source>
        <strain evidence="7">MK2</strain>
    </source>
</reference>
<evidence type="ECO:0000256" key="3">
    <source>
        <dbReference type="ARBA" id="ARBA00023163"/>
    </source>
</evidence>
<dbReference type="Pfam" id="PF11951">
    <property type="entry name" value="Fungal_trans_2"/>
    <property type="match status" value="1"/>
</dbReference>
<dbReference type="InterPro" id="IPR021858">
    <property type="entry name" value="Fun_TF"/>
</dbReference>
<dbReference type="PROSITE" id="PS00463">
    <property type="entry name" value="ZN2_CY6_FUNGAL_1"/>
    <property type="match status" value="1"/>
</dbReference>
<dbReference type="InterPro" id="IPR001138">
    <property type="entry name" value="Zn2Cys6_DnaBD"/>
</dbReference>
<dbReference type="PANTHER" id="PTHR47784:SF10">
    <property type="entry name" value="TRANSCRIPTION FACTOR, PUTATIVE (AFU_ORTHOLOGUE AFUA_6G14150)-RELATED"/>
    <property type="match status" value="1"/>
</dbReference>
<dbReference type="GO" id="GO:0001228">
    <property type="term" value="F:DNA-binding transcription activator activity, RNA polymerase II-specific"/>
    <property type="evidence" value="ECO:0007669"/>
    <property type="project" value="TreeGrafter"/>
</dbReference>
<feature type="region of interest" description="Disordered" evidence="5">
    <location>
        <begin position="59"/>
        <end position="92"/>
    </location>
</feature>
<evidence type="ECO:0000256" key="5">
    <source>
        <dbReference type="SAM" id="MobiDB-lite"/>
    </source>
</evidence>
<organism evidence="7 8">
    <name type="scientific">Aspergillus puulaauensis</name>
    <dbReference type="NCBI Taxonomy" id="1220207"/>
    <lineage>
        <taxon>Eukaryota</taxon>
        <taxon>Fungi</taxon>
        <taxon>Dikarya</taxon>
        <taxon>Ascomycota</taxon>
        <taxon>Pezizomycotina</taxon>
        <taxon>Eurotiomycetes</taxon>
        <taxon>Eurotiomycetidae</taxon>
        <taxon>Eurotiales</taxon>
        <taxon>Aspergillaceae</taxon>
        <taxon>Aspergillus</taxon>
    </lineage>
</organism>
<dbReference type="RefSeq" id="XP_041551952.1">
    <property type="nucleotide sequence ID" value="XM_041698803.1"/>
</dbReference>
<keyword evidence="4" id="KW-0539">Nucleus</keyword>
<dbReference type="PROSITE" id="PS50048">
    <property type="entry name" value="ZN2_CY6_FUNGAL_2"/>
    <property type="match status" value="1"/>
</dbReference>
<dbReference type="GeneID" id="64969763"/>
<sequence>MQKARRPHTKSRYGCDHCRRRRVKCDEQGPPCTNCILRQLSNCTYSRVFPASAIANARRSSAGQSDGHSRSLNGAGVAVSSASPTPPPKPHAVDELELMHQFTAETYQSLCASESETRIWQVVVPRLALKHRYLMHGILALASLHIATTRDPPDALPYVDAGLEYHSTSLEPFRIAIGNLTPENCDAALAQSVVTTAISLVLPQLTALRDNAMRMTENIITVFELLQGVKKILTIGKRQSWVNLELFSRGEFWQKDRLATLDGDTNAALDQLVALKGEYGLGVNDDVLNHLRHCFTKFSCSPGPAPVISWLAAVDKEFVHSLRQGKSFSMLVLAYWGILLGELDGKRWWARNSGRALVSELIASLGTQGTLWDGCLGWVQRKLAQGPGVSAQSICEGSPNAAAQI</sequence>
<dbReference type="Proteomes" id="UP000654913">
    <property type="component" value="Chromosome 2"/>
</dbReference>
<keyword evidence="8" id="KW-1185">Reference proteome</keyword>
<feature type="compositionally biased region" description="Polar residues" evidence="5">
    <location>
        <begin position="63"/>
        <end position="72"/>
    </location>
</feature>
<evidence type="ECO:0000256" key="4">
    <source>
        <dbReference type="ARBA" id="ARBA00023242"/>
    </source>
</evidence>
<accession>A0A7R7XEV7</accession>